<sequence>MLAVDGRGVARIERFVGSFQGEVAWAVFADLDSDPPTHPADTYWQVPVQHDGGDPDVGLAGRGHYLSHREAVQLPWKTEAQRMAELDADDAEFKRQTDAGLW</sequence>
<dbReference type="AlphaFoldDB" id="A0A418VEI0"/>
<keyword evidence="2" id="KW-1185">Reference proteome</keyword>
<dbReference type="EMBL" id="QYUJ01000010">
    <property type="protein sequence ID" value="RJF74511.1"/>
    <property type="molecule type" value="Genomic_DNA"/>
</dbReference>
<name>A0A418VEI0_9DEIO</name>
<organism evidence="1 2">
    <name type="scientific">Deinococcus cavernae</name>
    <dbReference type="NCBI Taxonomy" id="2320857"/>
    <lineage>
        <taxon>Bacteria</taxon>
        <taxon>Thermotogati</taxon>
        <taxon>Deinococcota</taxon>
        <taxon>Deinococci</taxon>
        <taxon>Deinococcales</taxon>
        <taxon>Deinococcaceae</taxon>
        <taxon>Deinococcus</taxon>
    </lineage>
</organism>
<comment type="caution">
    <text evidence="1">The sequence shown here is derived from an EMBL/GenBank/DDBJ whole genome shotgun (WGS) entry which is preliminary data.</text>
</comment>
<accession>A0A418VEI0</accession>
<gene>
    <name evidence="1" type="ORF">D3875_04320</name>
</gene>
<protein>
    <submittedName>
        <fullName evidence="1">Uncharacterized protein</fullName>
    </submittedName>
</protein>
<proteinExistence type="predicted"/>
<evidence type="ECO:0000313" key="2">
    <source>
        <dbReference type="Proteomes" id="UP000286287"/>
    </source>
</evidence>
<reference evidence="1 2" key="1">
    <citation type="submission" date="2018-09" db="EMBL/GenBank/DDBJ databases">
        <authorList>
            <person name="Zhu H."/>
        </authorList>
    </citation>
    <scope>NUCLEOTIDE SEQUENCE [LARGE SCALE GENOMIC DNA]</scope>
    <source>
        <strain evidence="1 2">K2S05-167</strain>
    </source>
</reference>
<evidence type="ECO:0000313" key="1">
    <source>
        <dbReference type="EMBL" id="RJF74511.1"/>
    </source>
</evidence>
<dbReference type="Proteomes" id="UP000286287">
    <property type="component" value="Unassembled WGS sequence"/>
</dbReference>